<dbReference type="OrthoDB" id="3061137at2759"/>
<feature type="compositionally biased region" description="Pro residues" evidence="1">
    <location>
        <begin position="1"/>
        <end position="10"/>
    </location>
</feature>
<protein>
    <submittedName>
        <fullName evidence="2">Uncharacterized protein</fullName>
    </submittedName>
</protein>
<feature type="region of interest" description="Disordered" evidence="1">
    <location>
        <begin position="1"/>
        <end position="48"/>
    </location>
</feature>
<organism evidence="2 3">
    <name type="scientific">Gymnopilus dilepis</name>
    <dbReference type="NCBI Taxonomy" id="231916"/>
    <lineage>
        <taxon>Eukaryota</taxon>
        <taxon>Fungi</taxon>
        <taxon>Dikarya</taxon>
        <taxon>Basidiomycota</taxon>
        <taxon>Agaricomycotina</taxon>
        <taxon>Agaricomycetes</taxon>
        <taxon>Agaricomycetidae</taxon>
        <taxon>Agaricales</taxon>
        <taxon>Agaricineae</taxon>
        <taxon>Hymenogastraceae</taxon>
        <taxon>Gymnopilus</taxon>
    </lineage>
</organism>
<dbReference type="InParanoid" id="A0A409X6W1"/>
<keyword evidence="3" id="KW-1185">Reference proteome</keyword>
<dbReference type="AlphaFoldDB" id="A0A409X6W1"/>
<comment type="caution">
    <text evidence="2">The sequence shown here is derived from an EMBL/GenBank/DDBJ whole genome shotgun (WGS) entry which is preliminary data.</text>
</comment>
<evidence type="ECO:0000256" key="1">
    <source>
        <dbReference type="SAM" id="MobiDB-lite"/>
    </source>
</evidence>
<name>A0A409X6W1_9AGAR</name>
<evidence type="ECO:0000313" key="3">
    <source>
        <dbReference type="Proteomes" id="UP000284706"/>
    </source>
</evidence>
<sequence>MRPSPAPSSLPSPIYSRSSEEPFESVDKPSGYTRRISPRLASGSGKSTVVGGVSAKALYQGAVRAGMDFSSMVDCLFDLYSIPARSTGLSHGGMDTNPIIMLSVYCNETKHSEAAVCVLEGLLDGLFRGKDQHLLRLSLPFTDLAEKQETKQLRTFHTLMEDFIRAQTNCRFILFLQTHADPVSGDLLYGPNKVTALETILERLLFSTTTGCTNSILLLNTCGGYMKQNRDQLPRIALNFGFKAIFGLTGQSVDPLLVSKIVFYNIIDLHVVGGESLKKVLKRCATAELLLHTSVIACIEGEVFSLVGASMRHRPNGVPIYCSSCKQPASFVSLTIDKKFARFRCRLPSHDTTSSPRNWKELLFLSDEMRDVGDQNGCRYIIARIDVNK</sequence>
<evidence type="ECO:0000313" key="2">
    <source>
        <dbReference type="EMBL" id="PPQ86492.1"/>
    </source>
</evidence>
<dbReference type="EMBL" id="NHYE01004058">
    <property type="protein sequence ID" value="PPQ86492.1"/>
    <property type="molecule type" value="Genomic_DNA"/>
</dbReference>
<gene>
    <name evidence="2" type="ORF">CVT26_008261</name>
</gene>
<reference evidence="2 3" key="1">
    <citation type="journal article" date="2018" name="Evol. Lett.">
        <title>Horizontal gene cluster transfer increased hallucinogenic mushroom diversity.</title>
        <authorList>
            <person name="Reynolds H.T."/>
            <person name="Vijayakumar V."/>
            <person name="Gluck-Thaler E."/>
            <person name="Korotkin H.B."/>
            <person name="Matheny P.B."/>
            <person name="Slot J.C."/>
        </authorList>
    </citation>
    <scope>NUCLEOTIDE SEQUENCE [LARGE SCALE GENOMIC DNA]</scope>
    <source>
        <strain evidence="2 3">SRW20</strain>
    </source>
</reference>
<accession>A0A409X6W1</accession>
<dbReference type="Proteomes" id="UP000284706">
    <property type="component" value="Unassembled WGS sequence"/>
</dbReference>
<proteinExistence type="predicted"/>